<evidence type="ECO:0000313" key="1">
    <source>
        <dbReference type="EMBL" id="PNT72208.1"/>
    </source>
</evidence>
<gene>
    <name evidence="1" type="ORF">BRADI_2g41335v3</name>
</gene>
<evidence type="ECO:0000313" key="2">
    <source>
        <dbReference type="EnsemblPlants" id="PNT72208"/>
    </source>
</evidence>
<organism evidence="1">
    <name type="scientific">Brachypodium distachyon</name>
    <name type="common">Purple false brome</name>
    <name type="synonym">Trachynia distachya</name>
    <dbReference type="NCBI Taxonomy" id="15368"/>
    <lineage>
        <taxon>Eukaryota</taxon>
        <taxon>Viridiplantae</taxon>
        <taxon>Streptophyta</taxon>
        <taxon>Embryophyta</taxon>
        <taxon>Tracheophyta</taxon>
        <taxon>Spermatophyta</taxon>
        <taxon>Magnoliopsida</taxon>
        <taxon>Liliopsida</taxon>
        <taxon>Poales</taxon>
        <taxon>Poaceae</taxon>
        <taxon>BOP clade</taxon>
        <taxon>Pooideae</taxon>
        <taxon>Stipodae</taxon>
        <taxon>Brachypodieae</taxon>
        <taxon>Brachypodium</taxon>
    </lineage>
</organism>
<dbReference type="EMBL" id="CM000881">
    <property type="protein sequence ID" value="PNT72208.1"/>
    <property type="molecule type" value="Genomic_DNA"/>
</dbReference>
<evidence type="ECO:0000313" key="3">
    <source>
        <dbReference type="Proteomes" id="UP000008810"/>
    </source>
</evidence>
<name>A0A2K2DD52_BRADI</name>
<dbReference type="OrthoDB" id="689430at2759"/>
<reference evidence="1" key="2">
    <citation type="submission" date="2017-06" db="EMBL/GenBank/DDBJ databases">
        <title>WGS assembly of Brachypodium distachyon.</title>
        <authorList>
            <consortium name="The International Brachypodium Initiative"/>
            <person name="Lucas S."/>
            <person name="Harmon-Smith M."/>
            <person name="Lail K."/>
            <person name="Tice H."/>
            <person name="Grimwood J."/>
            <person name="Bruce D."/>
            <person name="Barry K."/>
            <person name="Shu S."/>
            <person name="Lindquist E."/>
            <person name="Wang M."/>
            <person name="Pitluck S."/>
            <person name="Vogel J.P."/>
            <person name="Garvin D.F."/>
            <person name="Mockler T.C."/>
            <person name="Schmutz J."/>
            <person name="Rokhsar D."/>
            <person name="Bevan M.W."/>
        </authorList>
    </citation>
    <scope>NUCLEOTIDE SEQUENCE</scope>
    <source>
        <strain evidence="1">Bd21</strain>
    </source>
</reference>
<reference evidence="2" key="3">
    <citation type="submission" date="2018-08" db="UniProtKB">
        <authorList>
            <consortium name="EnsemblPlants"/>
        </authorList>
    </citation>
    <scope>IDENTIFICATION</scope>
    <source>
        <strain evidence="2">cv. Bd21</strain>
    </source>
</reference>
<dbReference type="AlphaFoldDB" id="A0A2K2DD52"/>
<dbReference type="Proteomes" id="UP000008810">
    <property type="component" value="Chromosome 2"/>
</dbReference>
<evidence type="ECO:0008006" key="4">
    <source>
        <dbReference type="Google" id="ProtNLM"/>
    </source>
</evidence>
<accession>A0A2K2DD52</accession>
<dbReference type="Gramene" id="PNT72208">
    <property type="protein sequence ID" value="PNT72208"/>
    <property type="gene ID" value="BRADI_2g41335v3"/>
</dbReference>
<dbReference type="InParanoid" id="A0A2K2DD52"/>
<proteinExistence type="predicted"/>
<protein>
    <recommendedName>
        <fullName evidence="4">Reverse transcriptase zinc-binding domain-containing protein</fullName>
    </recommendedName>
</protein>
<keyword evidence="3" id="KW-1185">Reference proteome</keyword>
<sequence>MGKWWWKLEHDSGMWHDIIKAKYLRGQGIFYAKRRPGDSACWGDLLHLRQVYLKRRCVMIGNGRTTDFWGDTWCGHTPFCQMFPNLRAINQEIGLTVKEMYEQWWHLTFRRWLDPAL</sequence>
<reference evidence="1 2" key="1">
    <citation type="journal article" date="2010" name="Nature">
        <title>Genome sequencing and analysis of the model grass Brachypodium distachyon.</title>
        <authorList>
            <consortium name="International Brachypodium Initiative"/>
        </authorList>
    </citation>
    <scope>NUCLEOTIDE SEQUENCE [LARGE SCALE GENOMIC DNA]</scope>
    <source>
        <strain evidence="1 2">Bd21</strain>
    </source>
</reference>
<dbReference type="EnsemblPlants" id="PNT72208">
    <property type="protein sequence ID" value="PNT72208"/>
    <property type="gene ID" value="BRADI_2g41335v3"/>
</dbReference>